<organism evidence="2 3">
    <name type="scientific">Marchantia polymorpha</name>
    <name type="common">Common liverwort</name>
    <name type="synonym">Marchantia aquatica</name>
    <dbReference type="NCBI Taxonomy" id="3197"/>
    <lineage>
        <taxon>Eukaryota</taxon>
        <taxon>Viridiplantae</taxon>
        <taxon>Streptophyta</taxon>
        <taxon>Embryophyta</taxon>
        <taxon>Marchantiophyta</taxon>
        <taxon>Marchantiopsida</taxon>
        <taxon>Marchantiidae</taxon>
        <taxon>Marchantiales</taxon>
        <taxon>Marchantiaceae</taxon>
        <taxon>Marchantia</taxon>
    </lineage>
</organism>
<evidence type="ECO:0000313" key="2">
    <source>
        <dbReference type="EMBL" id="PTQ28025.1"/>
    </source>
</evidence>
<dbReference type="AlphaFoldDB" id="A0A2R6W2E7"/>
<reference evidence="3" key="1">
    <citation type="journal article" date="2017" name="Cell">
        <title>Insights into land plant evolution garnered from the Marchantia polymorpha genome.</title>
        <authorList>
            <person name="Bowman J.L."/>
            <person name="Kohchi T."/>
            <person name="Yamato K.T."/>
            <person name="Jenkins J."/>
            <person name="Shu S."/>
            <person name="Ishizaki K."/>
            <person name="Yamaoka S."/>
            <person name="Nishihama R."/>
            <person name="Nakamura Y."/>
            <person name="Berger F."/>
            <person name="Adam C."/>
            <person name="Aki S.S."/>
            <person name="Althoff F."/>
            <person name="Araki T."/>
            <person name="Arteaga-Vazquez M.A."/>
            <person name="Balasubrmanian S."/>
            <person name="Barry K."/>
            <person name="Bauer D."/>
            <person name="Boehm C.R."/>
            <person name="Briginshaw L."/>
            <person name="Caballero-Perez J."/>
            <person name="Catarino B."/>
            <person name="Chen F."/>
            <person name="Chiyoda S."/>
            <person name="Chovatia M."/>
            <person name="Davies K.M."/>
            <person name="Delmans M."/>
            <person name="Demura T."/>
            <person name="Dierschke T."/>
            <person name="Dolan L."/>
            <person name="Dorantes-Acosta A.E."/>
            <person name="Eklund D.M."/>
            <person name="Florent S.N."/>
            <person name="Flores-Sandoval E."/>
            <person name="Fujiyama A."/>
            <person name="Fukuzawa H."/>
            <person name="Galik B."/>
            <person name="Grimanelli D."/>
            <person name="Grimwood J."/>
            <person name="Grossniklaus U."/>
            <person name="Hamada T."/>
            <person name="Haseloff J."/>
            <person name="Hetherington A.J."/>
            <person name="Higo A."/>
            <person name="Hirakawa Y."/>
            <person name="Hundley H.N."/>
            <person name="Ikeda Y."/>
            <person name="Inoue K."/>
            <person name="Inoue S.I."/>
            <person name="Ishida S."/>
            <person name="Jia Q."/>
            <person name="Kakita M."/>
            <person name="Kanazawa T."/>
            <person name="Kawai Y."/>
            <person name="Kawashima T."/>
            <person name="Kennedy M."/>
            <person name="Kinose K."/>
            <person name="Kinoshita T."/>
            <person name="Kohara Y."/>
            <person name="Koide E."/>
            <person name="Komatsu K."/>
            <person name="Kopischke S."/>
            <person name="Kubo M."/>
            <person name="Kyozuka J."/>
            <person name="Lagercrantz U."/>
            <person name="Lin S.S."/>
            <person name="Lindquist E."/>
            <person name="Lipzen A.M."/>
            <person name="Lu C.W."/>
            <person name="De Luna E."/>
            <person name="Martienssen R.A."/>
            <person name="Minamino N."/>
            <person name="Mizutani M."/>
            <person name="Mizutani M."/>
            <person name="Mochizuki N."/>
            <person name="Monte I."/>
            <person name="Mosher R."/>
            <person name="Nagasaki H."/>
            <person name="Nakagami H."/>
            <person name="Naramoto S."/>
            <person name="Nishitani K."/>
            <person name="Ohtani M."/>
            <person name="Okamoto T."/>
            <person name="Okumura M."/>
            <person name="Phillips J."/>
            <person name="Pollak B."/>
            <person name="Reinders A."/>
            <person name="Rovekamp M."/>
            <person name="Sano R."/>
            <person name="Sawa S."/>
            <person name="Schmid M.W."/>
            <person name="Shirakawa M."/>
            <person name="Solano R."/>
            <person name="Spunde A."/>
            <person name="Suetsugu N."/>
            <person name="Sugano S."/>
            <person name="Sugiyama A."/>
            <person name="Sun R."/>
            <person name="Suzuki Y."/>
            <person name="Takenaka M."/>
            <person name="Takezawa D."/>
            <person name="Tomogane H."/>
            <person name="Tsuzuki M."/>
            <person name="Ueda T."/>
            <person name="Umeda M."/>
            <person name="Ward J.M."/>
            <person name="Watanabe Y."/>
            <person name="Yazaki K."/>
            <person name="Yokoyama R."/>
            <person name="Yoshitake Y."/>
            <person name="Yotsui I."/>
            <person name="Zachgo S."/>
            <person name="Schmutz J."/>
        </authorList>
    </citation>
    <scope>NUCLEOTIDE SEQUENCE [LARGE SCALE GENOMIC DNA]</scope>
    <source>
        <strain evidence="3">Tak-1</strain>
    </source>
</reference>
<evidence type="ECO:0000313" key="3">
    <source>
        <dbReference type="Proteomes" id="UP000244005"/>
    </source>
</evidence>
<protein>
    <submittedName>
        <fullName evidence="2">Uncharacterized protein</fullName>
    </submittedName>
</protein>
<proteinExistence type="predicted"/>
<feature type="region of interest" description="Disordered" evidence="1">
    <location>
        <begin position="1"/>
        <end position="21"/>
    </location>
</feature>
<dbReference type="EMBL" id="KZ772845">
    <property type="protein sequence ID" value="PTQ28025.1"/>
    <property type="molecule type" value="Genomic_DNA"/>
</dbReference>
<name>A0A2R6W2E7_MARPO</name>
<accession>A0A2R6W2E7</accession>
<dbReference type="Proteomes" id="UP000244005">
    <property type="component" value="Unassembled WGS sequence"/>
</dbReference>
<dbReference type="Gramene" id="Mp8g09260.1">
    <property type="protein sequence ID" value="Mp8g09260.1.cds1"/>
    <property type="gene ID" value="Mp8g09260"/>
</dbReference>
<keyword evidence="3" id="KW-1185">Reference proteome</keyword>
<evidence type="ECO:0000256" key="1">
    <source>
        <dbReference type="SAM" id="MobiDB-lite"/>
    </source>
</evidence>
<sequence length="101" mass="11310">MEWRKARTDSLCPSPESSRVSVPKADGKISLAISMLPRAHNVLDGPIQLVGEPVVHRGLNNRPLLSFLFSLFAGHARVRASRRPIAQSRFNWTSFFTLFPP</sequence>
<gene>
    <name evidence="2" type="ORF">MARPO_0176s0009</name>
</gene>